<dbReference type="AlphaFoldDB" id="I4A3L5"/>
<evidence type="ECO:0000256" key="4">
    <source>
        <dbReference type="ARBA" id="ARBA00022679"/>
    </source>
</evidence>
<evidence type="ECO:0000256" key="1">
    <source>
        <dbReference type="ARBA" id="ARBA00022490"/>
    </source>
</evidence>
<dbReference type="InterPro" id="IPR035996">
    <property type="entry name" value="4pyrrol_Methylase_sf"/>
</dbReference>
<dbReference type="InterPro" id="IPR014776">
    <property type="entry name" value="4pyrrole_Mease_sub2"/>
</dbReference>
<evidence type="ECO:0000259" key="7">
    <source>
        <dbReference type="Pfam" id="PF00590"/>
    </source>
</evidence>
<dbReference type="Pfam" id="PF00590">
    <property type="entry name" value="TP_methylase"/>
    <property type="match status" value="1"/>
</dbReference>
<keyword evidence="2 6" id="KW-0698">rRNA processing</keyword>
<dbReference type="PROSITE" id="PS01296">
    <property type="entry name" value="RSMI"/>
    <property type="match status" value="1"/>
</dbReference>
<dbReference type="PANTHER" id="PTHR46111:SF1">
    <property type="entry name" value="RIBOSOMAL RNA SMALL SUBUNIT METHYLTRANSFERASE I"/>
    <property type="match status" value="1"/>
</dbReference>
<dbReference type="SUPFAM" id="SSF53790">
    <property type="entry name" value="Tetrapyrrole methylase"/>
    <property type="match status" value="1"/>
</dbReference>
<reference evidence="9" key="1">
    <citation type="submission" date="2012-06" db="EMBL/GenBank/DDBJ databases">
        <title>Complete sequence of Desulfitobacterium dehalogenans ATCC 51507.</title>
        <authorList>
            <person name="Lucas S."/>
            <person name="Han J."/>
            <person name="Lapidus A."/>
            <person name="Cheng J.-F."/>
            <person name="Goodwin L."/>
            <person name="Pitluck S."/>
            <person name="Peters L."/>
            <person name="Ovchinnikova G."/>
            <person name="Teshima H."/>
            <person name="Detter J.C."/>
            <person name="Han C."/>
            <person name="Tapia R."/>
            <person name="Land M."/>
            <person name="Hauser L."/>
            <person name="Kyrpides N."/>
            <person name="Ivanova N."/>
            <person name="Pagani I."/>
            <person name="Kruse T."/>
            <person name="de Vos W.M."/>
            <person name="Smidt H."/>
            <person name="Woyke T."/>
        </authorList>
    </citation>
    <scope>NUCLEOTIDE SEQUENCE [LARGE SCALE GENOMIC DNA]</scope>
    <source>
        <strain evidence="9">ATCC 51507 / DSM 9161 / JW/IU-DC1</strain>
    </source>
</reference>
<keyword evidence="5 6" id="KW-0949">S-adenosyl-L-methionine</keyword>
<comment type="catalytic activity">
    <reaction evidence="6">
        <text>cytidine(1402) in 16S rRNA + S-adenosyl-L-methionine = 2'-O-methylcytidine(1402) in 16S rRNA + S-adenosyl-L-homocysteine + H(+)</text>
        <dbReference type="Rhea" id="RHEA:42924"/>
        <dbReference type="Rhea" id="RHEA-COMP:10285"/>
        <dbReference type="Rhea" id="RHEA-COMP:10286"/>
        <dbReference type="ChEBI" id="CHEBI:15378"/>
        <dbReference type="ChEBI" id="CHEBI:57856"/>
        <dbReference type="ChEBI" id="CHEBI:59789"/>
        <dbReference type="ChEBI" id="CHEBI:74495"/>
        <dbReference type="ChEBI" id="CHEBI:82748"/>
        <dbReference type="EC" id="2.1.1.198"/>
    </reaction>
</comment>
<dbReference type="eggNOG" id="COG0313">
    <property type="taxonomic scope" value="Bacteria"/>
</dbReference>
<dbReference type="Proteomes" id="UP000006053">
    <property type="component" value="Chromosome"/>
</dbReference>
<dbReference type="InterPro" id="IPR008189">
    <property type="entry name" value="rRNA_ssu_MeTfrase_I"/>
</dbReference>
<dbReference type="HOGENOM" id="CLU_044779_1_0_9"/>
<proteinExistence type="inferred from homology"/>
<keyword evidence="3 6" id="KW-0489">Methyltransferase</keyword>
<reference evidence="8 9" key="2">
    <citation type="journal article" date="2015" name="J. Bacteriol.">
        <title>Genomic, proteomic, and biochemical analysis of the organohalide respiratory pathway in Desulfitobacterium dehalogenans.</title>
        <authorList>
            <person name="Kruse T."/>
            <person name="van de Pas B.A."/>
            <person name="Atteia A."/>
            <person name="Krab K."/>
            <person name="Hagen W.R."/>
            <person name="Goodwin L."/>
            <person name="Chain P."/>
            <person name="Boeren S."/>
            <person name="Maphosa F."/>
            <person name="Schraa G."/>
            <person name="de Vos W.M."/>
            <person name="van der Oost J."/>
            <person name="Smidt H."/>
            <person name="Stams A.J."/>
        </authorList>
    </citation>
    <scope>NUCLEOTIDE SEQUENCE [LARGE SCALE GENOMIC DNA]</scope>
    <source>
        <strain evidence="9">ATCC 51507 / DSM 9161 / JW/IU-DC1</strain>
    </source>
</reference>
<keyword evidence="9" id="KW-1185">Reference proteome</keyword>
<keyword evidence="4 6" id="KW-0808">Transferase</keyword>
<dbReference type="PANTHER" id="PTHR46111">
    <property type="entry name" value="RIBOSOMAL RNA SMALL SUBUNIT METHYLTRANSFERASE I"/>
    <property type="match status" value="1"/>
</dbReference>
<organism evidence="8 9">
    <name type="scientific">Desulfitobacterium dehalogenans (strain ATCC 51507 / DSM 9161 / JW/IU-DC1)</name>
    <dbReference type="NCBI Taxonomy" id="756499"/>
    <lineage>
        <taxon>Bacteria</taxon>
        <taxon>Bacillati</taxon>
        <taxon>Bacillota</taxon>
        <taxon>Clostridia</taxon>
        <taxon>Eubacteriales</taxon>
        <taxon>Desulfitobacteriaceae</taxon>
        <taxon>Desulfitobacterium</taxon>
    </lineage>
</organism>
<dbReference type="EMBL" id="CP003348">
    <property type="protein sequence ID" value="AFL98549.1"/>
    <property type="molecule type" value="Genomic_DNA"/>
</dbReference>
<dbReference type="OrthoDB" id="9809084at2"/>
<evidence type="ECO:0000256" key="5">
    <source>
        <dbReference type="ARBA" id="ARBA00022691"/>
    </source>
</evidence>
<dbReference type="InterPro" id="IPR018063">
    <property type="entry name" value="SAM_MeTrfase_RsmI_CS"/>
</dbReference>
<gene>
    <name evidence="6" type="primary">rsmI</name>
    <name evidence="8" type="ordered locus">Desde_0054</name>
</gene>
<evidence type="ECO:0000256" key="2">
    <source>
        <dbReference type="ARBA" id="ARBA00022552"/>
    </source>
</evidence>
<dbReference type="FunFam" id="3.40.1010.10:FF:000002">
    <property type="entry name" value="Ribosomal RNA small subunit methyltransferase I"/>
    <property type="match status" value="1"/>
</dbReference>
<evidence type="ECO:0000256" key="6">
    <source>
        <dbReference type="HAMAP-Rule" id="MF_01877"/>
    </source>
</evidence>
<dbReference type="CDD" id="cd11648">
    <property type="entry name" value="RsmI"/>
    <property type="match status" value="1"/>
</dbReference>
<keyword evidence="1 6" id="KW-0963">Cytoplasm</keyword>
<accession>I4A3L5</accession>
<dbReference type="FunFam" id="3.30.950.10:FF:000002">
    <property type="entry name" value="Ribosomal RNA small subunit methyltransferase I"/>
    <property type="match status" value="1"/>
</dbReference>
<evidence type="ECO:0000313" key="9">
    <source>
        <dbReference type="Proteomes" id="UP000006053"/>
    </source>
</evidence>
<dbReference type="Gene3D" id="3.40.1010.10">
    <property type="entry name" value="Cobalt-precorrin-4 Transmethylase, Domain 1"/>
    <property type="match status" value="1"/>
</dbReference>
<dbReference type="KEGG" id="ddh:Desde_0054"/>
<dbReference type="EC" id="2.1.1.198" evidence="6"/>
<dbReference type="GO" id="GO:0005737">
    <property type="term" value="C:cytoplasm"/>
    <property type="evidence" value="ECO:0007669"/>
    <property type="project" value="UniProtKB-SubCell"/>
</dbReference>
<protein>
    <recommendedName>
        <fullName evidence="6">Ribosomal RNA small subunit methyltransferase I</fullName>
        <ecNumber evidence="6">2.1.1.198</ecNumber>
    </recommendedName>
    <alternativeName>
        <fullName evidence="6">16S rRNA 2'-O-ribose C1402 methyltransferase</fullName>
    </alternativeName>
    <alternativeName>
        <fullName evidence="6">rRNA (cytidine-2'-O-)-methyltransferase RsmI</fullName>
    </alternativeName>
</protein>
<evidence type="ECO:0000256" key="3">
    <source>
        <dbReference type="ARBA" id="ARBA00022603"/>
    </source>
</evidence>
<sequence>MSLLYGLFTQRLSKMGAVLLATVQRGTLYICGTPIGNLGDITLRALEVLKDVDLIAAEDTRHSRKLLDHFGITTPLTSYHEHNEKGKALELVKRLEQGEAIALISDAGMPGISDPGQEVIQLCLEKGIPLDVLPGANAGLTALLLSGMPNDHFLFHGFLPSQSGARKKELQSYAQLPFTQIFYEAPHRLVATLGDLLEIFGDRETAVVREITKLHQSVHKGALSTLIHEFKVTSPRGEICVLTSPYVPAPPVGGEQEWREEVGALTEQGMKPNDAMKMVAQKYGVSKREVYQAVLSNKD</sequence>
<feature type="domain" description="Tetrapyrrole methylase" evidence="7">
    <location>
        <begin position="27"/>
        <end position="226"/>
    </location>
</feature>
<dbReference type="Gene3D" id="3.30.950.10">
    <property type="entry name" value="Methyltransferase, Cobalt-precorrin-4 Transmethylase, Domain 2"/>
    <property type="match status" value="1"/>
</dbReference>
<evidence type="ECO:0000313" key="8">
    <source>
        <dbReference type="EMBL" id="AFL98549.1"/>
    </source>
</evidence>
<dbReference type="HAMAP" id="MF_01877">
    <property type="entry name" value="16SrRNA_methyltr_I"/>
    <property type="match status" value="1"/>
</dbReference>
<dbReference type="InterPro" id="IPR014777">
    <property type="entry name" value="4pyrrole_Mease_sub1"/>
</dbReference>
<comment type="function">
    <text evidence="6">Catalyzes the 2'-O-methylation of the ribose of cytidine 1402 (C1402) in 16S rRNA.</text>
</comment>
<dbReference type="NCBIfam" id="TIGR00096">
    <property type="entry name" value="16S rRNA (cytidine(1402)-2'-O)-methyltransferase"/>
    <property type="match status" value="1"/>
</dbReference>
<dbReference type="PIRSF" id="PIRSF005917">
    <property type="entry name" value="MTase_YraL"/>
    <property type="match status" value="1"/>
</dbReference>
<comment type="similarity">
    <text evidence="6">Belongs to the methyltransferase superfamily. RsmI family.</text>
</comment>
<name>I4A3L5_DESDJ</name>
<dbReference type="STRING" id="756499.Desde_0054"/>
<comment type="subcellular location">
    <subcellularLocation>
        <location evidence="6">Cytoplasm</location>
    </subcellularLocation>
</comment>
<dbReference type="GO" id="GO:0070677">
    <property type="term" value="F:rRNA (cytosine-2'-O-)-methyltransferase activity"/>
    <property type="evidence" value="ECO:0007669"/>
    <property type="project" value="UniProtKB-UniRule"/>
</dbReference>
<dbReference type="InterPro" id="IPR000878">
    <property type="entry name" value="4pyrrol_Mease"/>
</dbReference>